<dbReference type="FunFam" id="3.30.56.30:FF:000002">
    <property type="entry name" value="Signal recognition particle 19kDa"/>
    <property type="match status" value="1"/>
</dbReference>
<dbReference type="OrthoDB" id="2190947at2759"/>
<comment type="caution">
    <text evidence="11">The sequence shown here is derived from an EMBL/GenBank/DDBJ whole genome shotgun (WGS) entry which is preliminary data.</text>
</comment>
<evidence type="ECO:0000313" key="11">
    <source>
        <dbReference type="EMBL" id="PIK43616.1"/>
    </source>
</evidence>
<evidence type="ECO:0000256" key="8">
    <source>
        <dbReference type="ARBA" id="ARBA00023274"/>
    </source>
</evidence>
<evidence type="ECO:0000256" key="3">
    <source>
        <dbReference type="ARBA" id="ARBA00008910"/>
    </source>
</evidence>
<gene>
    <name evidence="11" type="ORF">BSL78_19527</name>
</gene>
<dbReference type="GO" id="GO:0005730">
    <property type="term" value="C:nucleolus"/>
    <property type="evidence" value="ECO:0007669"/>
    <property type="project" value="UniProtKB-SubCell"/>
</dbReference>
<dbReference type="EMBL" id="MRZV01000838">
    <property type="protein sequence ID" value="PIK43616.1"/>
    <property type="molecule type" value="Genomic_DNA"/>
</dbReference>
<evidence type="ECO:0000256" key="4">
    <source>
        <dbReference type="ARBA" id="ARBA00022490"/>
    </source>
</evidence>
<comment type="function">
    <text evidence="9">Component of the signal recognition particle (SRP) complex, a ribonucleoprotein complex that mediates the cotranslational targeting of secretory and membrane proteins to the endoplasmic reticulum (ER). Binds directly to 7SL RNA. Mediates binding of SRP54 to the SRP complex.</text>
</comment>
<evidence type="ECO:0000256" key="10">
    <source>
        <dbReference type="SAM" id="MobiDB-lite"/>
    </source>
</evidence>
<dbReference type="PANTHER" id="PTHR17453:SF0">
    <property type="entry name" value="SIGNAL RECOGNITION PARTICLE 19 KDA PROTEIN"/>
    <property type="match status" value="1"/>
</dbReference>
<evidence type="ECO:0000256" key="2">
    <source>
        <dbReference type="ARBA" id="ARBA00004604"/>
    </source>
</evidence>
<sequence>MAFDETSPADERRWICIYPAYINSKKSSEEGRKVSKADGVENPTTNEIRDVCQALEFNVTVEANKMYSRDQNRDPQFKGRVRVQLKNEDGSPVLADIPNRKALYRKLGELIPKLKSRQQRQGGGDSSSGQQGKGKKGKKGKR</sequence>
<dbReference type="InterPro" id="IPR036521">
    <property type="entry name" value="SRP19-like_sf"/>
</dbReference>
<evidence type="ECO:0000256" key="6">
    <source>
        <dbReference type="ARBA" id="ARBA00023135"/>
    </source>
</evidence>
<evidence type="ECO:0000256" key="7">
    <source>
        <dbReference type="ARBA" id="ARBA00023242"/>
    </source>
</evidence>
<evidence type="ECO:0000313" key="12">
    <source>
        <dbReference type="Proteomes" id="UP000230750"/>
    </source>
</evidence>
<feature type="compositionally biased region" description="Basic residues" evidence="10">
    <location>
        <begin position="133"/>
        <end position="142"/>
    </location>
</feature>
<evidence type="ECO:0000256" key="1">
    <source>
        <dbReference type="ARBA" id="ARBA00004496"/>
    </source>
</evidence>
<dbReference type="PANTHER" id="PTHR17453">
    <property type="entry name" value="SIGNAL RECOGNITION PARTICLE 19 KD PROTEIN"/>
    <property type="match status" value="1"/>
</dbReference>
<keyword evidence="7" id="KW-0539">Nucleus</keyword>
<dbReference type="GO" id="GO:0008312">
    <property type="term" value="F:7S RNA binding"/>
    <property type="evidence" value="ECO:0007669"/>
    <property type="project" value="InterPro"/>
</dbReference>
<dbReference type="STRING" id="307972.A0A2G8K6H1"/>
<dbReference type="InterPro" id="IPR002778">
    <property type="entry name" value="Signal_recog_particle_SRP19"/>
</dbReference>
<keyword evidence="4" id="KW-0963">Cytoplasm</keyword>
<dbReference type="AlphaFoldDB" id="A0A2G8K6H1"/>
<keyword evidence="5" id="KW-0694">RNA-binding</keyword>
<dbReference type="Pfam" id="PF01922">
    <property type="entry name" value="SRP19"/>
    <property type="match status" value="1"/>
</dbReference>
<proteinExistence type="inferred from homology"/>
<keyword evidence="6" id="KW-0733">Signal recognition particle</keyword>
<organism evidence="11 12">
    <name type="scientific">Stichopus japonicus</name>
    <name type="common">Sea cucumber</name>
    <dbReference type="NCBI Taxonomy" id="307972"/>
    <lineage>
        <taxon>Eukaryota</taxon>
        <taxon>Metazoa</taxon>
        <taxon>Echinodermata</taxon>
        <taxon>Eleutherozoa</taxon>
        <taxon>Echinozoa</taxon>
        <taxon>Holothuroidea</taxon>
        <taxon>Aspidochirotacea</taxon>
        <taxon>Aspidochirotida</taxon>
        <taxon>Stichopodidae</taxon>
        <taxon>Apostichopus</taxon>
    </lineage>
</organism>
<comment type="similarity">
    <text evidence="3">Belongs to the SRP19 family.</text>
</comment>
<keyword evidence="8" id="KW-0687">Ribonucleoprotein</keyword>
<comment type="subcellular location">
    <subcellularLocation>
        <location evidence="1">Cytoplasm</location>
    </subcellularLocation>
    <subcellularLocation>
        <location evidence="2">Nucleus</location>
        <location evidence="2">Nucleolus</location>
    </subcellularLocation>
</comment>
<feature type="region of interest" description="Disordered" evidence="10">
    <location>
        <begin position="111"/>
        <end position="142"/>
    </location>
</feature>
<reference evidence="11 12" key="1">
    <citation type="journal article" date="2017" name="PLoS Biol.">
        <title>The sea cucumber genome provides insights into morphological evolution and visceral regeneration.</title>
        <authorList>
            <person name="Zhang X."/>
            <person name="Sun L."/>
            <person name="Yuan J."/>
            <person name="Sun Y."/>
            <person name="Gao Y."/>
            <person name="Zhang L."/>
            <person name="Li S."/>
            <person name="Dai H."/>
            <person name="Hamel J.F."/>
            <person name="Liu C."/>
            <person name="Yu Y."/>
            <person name="Liu S."/>
            <person name="Lin W."/>
            <person name="Guo K."/>
            <person name="Jin S."/>
            <person name="Xu P."/>
            <person name="Storey K.B."/>
            <person name="Huan P."/>
            <person name="Zhang T."/>
            <person name="Zhou Y."/>
            <person name="Zhang J."/>
            <person name="Lin C."/>
            <person name="Li X."/>
            <person name="Xing L."/>
            <person name="Huo D."/>
            <person name="Sun M."/>
            <person name="Wang L."/>
            <person name="Mercier A."/>
            <person name="Li F."/>
            <person name="Yang H."/>
            <person name="Xiang J."/>
        </authorList>
    </citation>
    <scope>NUCLEOTIDE SEQUENCE [LARGE SCALE GENOMIC DNA]</scope>
    <source>
        <strain evidence="11">Shaxun</strain>
        <tissue evidence="11">Muscle</tissue>
    </source>
</reference>
<keyword evidence="12" id="KW-1185">Reference proteome</keyword>
<evidence type="ECO:0000256" key="5">
    <source>
        <dbReference type="ARBA" id="ARBA00022884"/>
    </source>
</evidence>
<dbReference type="Gene3D" id="3.30.56.30">
    <property type="entry name" value="Signal recognition particle, SRP19-like subunit"/>
    <property type="match status" value="1"/>
</dbReference>
<dbReference type="GO" id="GO:0005786">
    <property type="term" value="C:signal recognition particle, endoplasmic reticulum targeting"/>
    <property type="evidence" value="ECO:0007669"/>
    <property type="project" value="UniProtKB-KW"/>
</dbReference>
<dbReference type="GO" id="GO:0006617">
    <property type="term" value="P:SRP-dependent cotranslational protein targeting to membrane, signal sequence recognition"/>
    <property type="evidence" value="ECO:0007669"/>
    <property type="project" value="TreeGrafter"/>
</dbReference>
<dbReference type="Proteomes" id="UP000230750">
    <property type="component" value="Unassembled WGS sequence"/>
</dbReference>
<evidence type="ECO:0000256" key="9">
    <source>
        <dbReference type="ARBA" id="ARBA00045518"/>
    </source>
</evidence>
<protein>
    <submittedName>
        <fullName evidence="11">Putative signal recognition particle 19 kDa protein</fullName>
    </submittedName>
</protein>
<dbReference type="SUPFAM" id="SSF69695">
    <property type="entry name" value="SRP19"/>
    <property type="match status" value="1"/>
</dbReference>
<accession>A0A2G8K6H1</accession>
<name>A0A2G8K6H1_STIJA</name>